<dbReference type="OrthoDB" id="10254945at2759"/>
<dbReference type="CDD" id="cd01639">
    <property type="entry name" value="IMPase"/>
    <property type="match status" value="1"/>
</dbReference>
<dbReference type="GO" id="GO:0007165">
    <property type="term" value="P:signal transduction"/>
    <property type="evidence" value="ECO:0007669"/>
    <property type="project" value="TreeGrafter"/>
</dbReference>
<dbReference type="GO" id="GO:0046854">
    <property type="term" value="P:phosphatidylinositol phosphate biosynthetic process"/>
    <property type="evidence" value="ECO:0007669"/>
    <property type="project" value="InterPro"/>
</dbReference>
<organism evidence="12">
    <name type="scientific">Drosophila willistoni</name>
    <name type="common">Fruit fly</name>
    <dbReference type="NCBI Taxonomy" id="7260"/>
    <lineage>
        <taxon>Eukaryota</taxon>
        <taxon>Metazoa</taxon>
        <taxon>Ecdysozoa</taxon>
        <taxon>Arthropoda</taxon>
        <taxon>Hexapoda</taxon>
        <taxon>Insecta</taxon>
        <taxon>Pterygota</taxon>
        <taxon>Neoptera</taxon>
        <taxon>Endopterygota</taxon>
        <taxon>Diptera</taxon>
        <taxon>Brachycera</taxon>
        <taxon>Muscomorpha</taxon>
        <taxon>Ephydroidea</taxon>
        <taxon>Drosophilidae</taxon>
        <taxon>Drosophila</taxon>
        <taxon>Sophophora</taxon>
    </lineage>
</organism>
<dbReference type="PANTHER" id="PTHR20854:SF4">
    <property type="entry name" value="INOSITOL-1-MONOPHOSPHATASE-RELATED"/>
    <property type="match status" value="1"/>
</dbReference>
<keyword evidence="8 9" id="KW-0460">Magnesium</keyword>
<keyword evidence="7" id="KW-0378">Hydrolase</keyword>
<dbReference type="Gene3D" id="3.40.190.80">
    <property type="match status" value="1"/>
</dbReference>
<evidence type="ECO:0000256" key="8">
    <source>
        <dbReference type="ARBA" id="ARBA00022842"/>
    </source>
</evidence>
<feature type="compositionally biased region" description="Basic and acidic residues" evidence="10">
    <location>
        <begin position="638"/>
        <end position="683"/>
    </location>
</feature>
<evidence type="ECO:0000313" key="12">
    <source>
        <dbReference type="Proteomes" id="UP000007798"/>
    </source>
</evidence>
<feature type="compositionally biased region" description="Pro residues" evidence="10">
    <location>
        <begin position="153"/>
        <end position="162"/>
    </location>
</feature>
<dbReference type="Proteomes" id="UP000007798">
    <property type="component" value="Unassembled WGS sequence"/>
</dbReference>
<dbReference type="PRINTS" id="PR00378">
    <property type="entry name" value="LIIMPHPHTASE"/>
</dbReference>
<feature type="binding site" evidence="9">
    <location>
        <position position="546"/>
    </location>
    <ligand>
        <name>Mg(2+)</name>
        <dbReference type="ChEBI" id="CHEBI:18420"/>
        <label>1</label>
        <note>catalytic</note>
    </ligand>
</feature>
<proteinExistence type="inferred from homology"/>
<dbReference type="FunFam" id="3.30.540.10:FF:000004">
    <property type="entry name" value="Inositol-1-monophosphatase"/>
    <property type="match status" value="1"/>
</dbReference>
<dbReference type="InterPro" id="IPR020550">
    <property type="entry name" value="Inositol_monophosphatase_CS"/>
</dbReference>
<dbReference type="InterPro" id="IPR020552">
    <property type="entry name" value="Inositol_monoPase_Li-sen"/>
</dbReference>
<dbReference type="EMBL" id="CH964101">
    <property type="protein sequence ID" value="EDW79466.1"/>
    <property type="molecule type" value="Genomic_DNA"/>
</dbReference>
<feature type="binding site" evidence="9">
    <location>
        <position position="395"/>
    </location>
    <ligand>
        <name>Mg(2+)</name>
        <dbReference type="ChEBI" id="CHEBI:18420"/>
        <label>1</label>
        <note>catalytic</note>
    </ligand>
</feature>
<evidence type="ECO:0000256" key="5">
    <source>
        <dbReference type="ARBA" id="ARBA00013106"/>
    </source>
</evidence>
<feature type="region of interest" description="Disordered" evidence="10">
    <location>
        <begin position="1"/>
        <end position="268"/>
    </location>
</feature>
<evidence type="ECO:0000313" key="11">
    <source>
        <dbReference type="EMBL" id="EDW79466.1"/>
    </source>
</evidence>
<dbReference type="SMR" id="B4N527"/>
<dbReference type="PROSITE" id="PS00629">
    <property type="entry name" value="IMP_1"/>
    <property type="match status" value="1"/>
</dbReference>
<evidence type="ECO:0000256" key="7">
    <source>
        <dbReference type="ARBA" id="ARBA00022801"/>
    </source>
</evidence>
<evidence type="ECO:0000256" key="6">
    <source>
        <dbReference type="ARBA" id="ARBA00022723"/>
    </source>
</evidence>
<dbReference type="GO" id="GO:0006021">
    <property type="term" value="P:inositol biosynthetic process"/>
    <property type="evidence" value="ECO:0007669"/>
    <property type="project" value="UniProtKB-UniPathway"/>
</dbReference>
<comment type="cofactor">
    <cofactor evidence="2 9">
        <name>Mg(2+)</name>
        <dbReference type="ChEBI" id="CHEBI:18420"/>
    </cofactor>
</comment>
<reference evidence="11 12" key="1">
    <citation type="journal article" date="2007" name="Nature">
        <title>Evolution of genes and genomes on the Drosophila phylogeny.</title>
        <authorList>
            <consortium name="Drosophila 12 Genomes Consortium"/>
            <person name="Clark A.G."/>
            <person name="Eisen M.B."/>
            <person name="Smith D.R."/>
            <person name="Bergman C.M."/>
            <person name="Oliver B."/>
            <person name="Markow T.A."/>
            <person name="Kaufman T.C."/>
            <person name="Kellis M."/>
            <person name="Gelbart W."/>
            <person name="Iyer V.N."/>
            <person name="Pollard D.A."/>
            <person name="Sackton T.B."/>
            <person name="Larracuente A.M."/>
            <person name="Singh N.D."/>
            <person name="Abad J.P."/>
            <person name="Abt D.N."/>
            <person name="Adryan B."/>
            <person name="Aguade M."/>
            <person name="Akashi H."/>
            <person name="Anderson W.W."/>
            <person name="Aquadro C.F."/>
            <person name="Ardell D.H."/>
            <person name="Arguello R."/>
            <person name="Artieri C.G."/>
            <person name="Barbash D.A."/>
            <person name="Barker D."/>
            <person name="Barsanti P."/>
            <person name="Batterham P."/>
            <person name="Batzoglou S."/>
            <person name="Begun D."/>
            <person name="Bhutkar A."/>
            <person name="Blanco E."/>
            <person name="Bosak S.A."/>
            <person name="Bradley R.K."/>
            <person name="Brand A.D."/>
            <person name="Brent M.R."/>
            <person name="Brooks A.N."/>
            <person name="Brown R.H."/>
            <person name="Butlin R.K."/>
            <person name="Caggese C."/>
            <person name="Calvi B.R."/>
            <person name="Bernardo de Carvalho A."/>
            <person name="Caspi A."/>
            <person name="Castrezana S."/>
            <person name="Celniker S.E."/>
            <person name="Chang J.L."/>
            <person name="Chapple C."/>
            <person name="Chatterji S."/>
            <person name="Chinwalla A."/>
            <person name="Civetta A."/>
            <person name="Clifton S.W."/>
            <person name="Comeron J.M."/>
            <person name="Costello J.C."/>
            <person name="Coyne J.A."/>
            <person name="Daub J."/>
            <person name="David R.G."/>
            <person name="Delcher A.L."/>
            <person name="Delehaunty K."/>
            <person name="Do C.B."/>
            <person name="Ebling H."/>
            <person name="Edwards K."/>
            <person name="Eickbush T."/>
            <person name="Evans J.D."/>
            <person name="Filipski A."/>
            <person name="Findeiss S."/>
            <person name="Freyhult E."/>
            <person name="Fulton L."/>
            <person name="Fulton R."/>
            <person name="Garcia A.C."/>
            <person name="Gardiner A."/>
            <person name="Garfield D.A."/>
            <person name="Garvin B.E."/>
            <person name="Gibson G."/>
            <person name="Gilbert D."/>
            <person name="Gnerre S."/>
            <person name="Godfrey J."/>
            <person name="Good R."/>
            <person name="Gotea V."/>
            <person name="Gravely B."/>
            <person name="Greenberg A.J."/>
            <person name="Griffiths-Jones S."/>
            <person name="Gross S."/>
            <person name="Guigo R."/>
            <person name="Gustafson E.A."/>
            <person name="Haerty W."/>
            <person name="Hahn M.W."/>
            <person name="Halligan D.L."/>
            <person name="Halpern A.L."/>
            <person name="Halter G.M."/>
            <person name="Han M.V."/>
            <person name="Heger A."/>
            <person name="Hillier L."/>
            <person name="Hinrichs A.S."/>
            <person name="Holmes I."/>
            <person name="Hoskins R.A."/>
            <person name="Hubisz M.J."/>
            <person name="Hultmark D."/>
            <person name="Huntley M.A."/>
            <person name="Jaffe D.B."/>
            <person name="Jagadeeshan S."/>
            <person name="Jeck W.R."/>
            <person name="Johnson J."/>
            <person name="Jones C.D."/>
            <person name="Jordan W.C."/>
            <person name="Karpen G.H."/>
            <person name="Kataoka E."/>
            <person name="Keightley P.D."/>
            <person name="Kheradpour P."/>
            <person name="Kirkness E.F."/>
            <person name="Koerich L.B."/>
            <person name="Kristiansen K."/>
            <person name="Kudrna D."/>
            <person name="Kulathinal R.J."/>
            <person name="Kumar S."/>
            <person name="Kwok R."/>
            <person name="Lander E."/>
            <person name="Langley C.H."/>
            <person name="Lapoint R."/>
            <person name="Lazzaro B.P."/>
            <person name="Lee S.J."/>
            <person name="Levesque L."/>
            <person name="Li R."/>
            <person name="Lin C.F."/>
            <person name="Lin M.F."/>
            <person name="Lindblad-Toh K."/>
            <person name="Llopart A."/>
            <person name="Long M."/>
            <person name="Low L."/>
            <person name="Lozovsky E."/>
            <person name="Lu J."/>
            <person name="Luo M."/>
            <person name="Machado C.A."/>
            <person name="Makalowski W."/>
            <person name="Marzo M."/>
            <person name="Matsuda M."/>
            <person name="Matzkin L."/>
            <person name="McAllister B."/>
            <person name="McBride C.S."/>
            <person name="McKernan B."/>
            <person name="McKernan K."/>
            <person name="Mendez-Lago M."/>
            <person name="Minx P."/>
            <person name="Mollenhauer M.U."/>
            <person name="Montooth K."/>
            <person name="Mount S.M."/>
            <person name="Mu X."/>
            <person name="Myers E."/>
            <person name="Negre B."/>
            <person name="Newfeld S."/>
            <person name="Nielsen R."/>
            <person name="Noor M.A."/>
            <person name="O'Grady P."/>
            <person name="Pachter L."/>
            <person name="Papaceit M."/>
            <person name="Parisi M.J."/>
            <person name="Parisi M."/>
            <person name="Parts L."/>
            <person name="Pedersen J.S."/>
            <person name="Pesole G."/>
            <person name="Phillippy A.M."/>
            <person name="Ponting C.P."/>
            <person name="Pop M."/>
            <person name="Porcelli D."/>
            <person name="Powell J.R."/>
            <person name="Prohaska S."/>
            <person name="Pruitt K."/>
            <person name="Puig M."/>
            <person name="Quesneville H."/>
            <person name="Ram K.R."/>
            <person name="Rand D."/>
            <person name="Rasmussen M.D."/>
            <person name="Reed L.K."/>
            <person name="Reenan R."/>
            <person name="Reily A."/>
            <person name="Remington K.A."/>
            <person name="Rieger T.T."/>
            <person name="Ritchie M.G."/>
            <person name="Robin C."/>
            <person name="Rogers Y.H."/>
            <person name="Rohde C."/>
            <person name="Rozas J."/>
            <person name="Rubenfield M.J."/>
            <person name="Ruiz A."/>
            <person name="Russo S."/>
            <person name="Salzberg S.L."/>
            <person name="Sanchez-Gracia A."/>
            <person name="Saranga D.J."/>
            <person name="Sato H."/>
            <person name="Schaeffer S.W."/>
            <person name="Schatz M.C."/>
            <person name="Schlenke T."/>
            <person name="Schwartz R."/>
            <person name="Segarra C."/>
            <person name="Singh R.S."/>
            <person name="Sirot L."/>
            <person name="Sirota M."/>
            <person name="Sisneros N.B."/>
            <person name="Smith C.D."/>
            <person name="Smith T.F."/>
            <person name="Spieth J."/>
            <person name="Stage D.E."/>
            <person name="Stark A."/>
            <person name="Stephan W."/>
            <person name="Strausberg R.L."/>
            <person name="Strempel S."/>
            <person name="Sturgill D."/>
            <person name="Sutton G."/>
            <person name="Sutton G.G."/>
            <person name="Tao W."/>
            <person name="Teichmann S."/>
            <person name="Tobari Y.N."/>
            <person name="Tomimura Y."/>
            <person name="Tsolas J.M."/>
            <person name="Valente V.L."/>
            <person name="Venter E."/>
            <person name="Venter J.C."/>
            <person name="Vicario S."/>
            <person name="Vieira F.G."/>
            <person name="Vilella A.J."/>
            <person name="Villasante A."/>
            <person name="Walenz B."/>
            <person name="Wang J."/>
            <person name="Wasserman M."/>
            <person name="Watts T."/>
            <person name="Wilson D."/>
            <person name="Wilson R.K."/>
            <person name="Wing R.A."/>
            <person name="Wolfner M.F."/>
            <person name="Wong A."/>
            <person name="Wong G.K."/>
            <person name="Wu C.I."/>
            <person name="Wu G."/>
            <person name="Yamamoto D."/>
            <person name="Yang H.P."/>
            <person name="Yang S.P."/>
            <person name="Yorke J.A."/>
            <person name="Yoshida K."/>
            <person name="Zdobnov E."/>
            <person name="Zhang P."/>
            <person name="Zhang Y."/>
            <person name="Zimin A.V."/>
            <person name="Baldwin J."/>
            <person name="Abdouelleil A."/>
            <person name="Abdulkadir J."/>
            <person name="Abebe A."/>
            <person name="Abera B."/>
            <person name="Abreu J."/>
            <person name="Acer S.C."/>
            <person name="Aftuck L."/>
            <person name="Alexander A."/>
            <person name="An P."/>
            <person name="Anderson E."/>
            <person name="Anderson S."/>
            <person name="Arachi H."/>
            <person name="Azer M."/>
            <person name="Bachantsang P."/>
            <person name="Barry A."/>
            <person name="Bayul T."/>
            <person name="Berlin A."/>
            <person name="Bessette D."/>
            <person name="Bloom T."/>
            <person name="Blye J."/>
            <person name="Boguslavskiy L."/>
            <person name="Bonnet C."/>
            <person name="Boukhgalter B."/>
            <person name="Bourzgui I."/>
            <person name="Brown A."/>
            <person name="Cahill P."/>
            <person name="Channer S."/>
            <person name="Cheshatsang Y."/>
            <person name="Chuda L."/>
            <person name="Citroen M."/>
            <person name="Collymore A."/>
            <person name="Cooke P."/>
            <person name="Costello M."/>
            <person name="D'Aco K."/>
            <person name="Daza R."/>
            <person name="De Haan G."/>
            <person name="DeGray S."/>
            <person name="DeMaso C."/>
            <person name="Dhargay N."/>
            <person name="Dooley K."/>
            <person name="Dooley E."/>
            <person name="Doricent M."/>
            <person name="Dorje P."/>
            <person name="Dorjee K."/>
            <person name="Dupes A."/>
            <person name="Elong R."/>
            <person name="Falk J."/>
            <person name="Farina A."/>
            <person name="Faro S."/>
            <person name="Ferguson D."/>
            <person name="Fisher S."/>
            <person name="Foley C.D."/>
            <person name="Franke A."/>
            <person name="Friedrich D."/>
            <person name="Gadbois L."/>
            <person name="Gearin G."/>
            <person name="Gearin C.R."/>
            <person name="Giannoukos G."/>
            <person name="Goode T."/>
            <person name="Graham J."/>
            <person name="Grandbois E."/>
            <person name="Grewal S."/>
            <person name="Gyaltsen K."/>
            <person name="Hafez N."/>
            <person name="Hagos B."/>
            <person name="Hall J."/>
            <person name="Henson C."/>
            <person name="Hollinger A."/>
            <person name="Honan T."/>
            <person name="Huard M.D."/>
            <person name="Hughes L."/>
            <person name="Hurhula B."/>
            <person name="Husby M.E."/>
            <person name="Kamat A."/>
            <person name="Kanga B."/>
            <person name="Kashin S."/>
            <person name="Khazanovich D."/>
            <person name="Kisner P."/>
            <person name="Lance K."/>
            <person name="Lara M."/>
            <person name="Lee W."/>
            <person name="Lennon N."/>
            <person name="Letendre F."/>
            <person name="LeVine R."/>
            <person name="Lipovsky A."/>
            <person name="Liu X."/>
            <person name="Liu J."/>
            <person name="Liu S."/>
            <person name="Lokyitsang T."/>
            <person name="Lokyitsang Y."/>
            <person name="Lubonja R."/>
            <person name="Lui A."/>
            <person name="MacDonald P."/>
            <person name="Magnisalis V."/>
            <person name="Maru K."/>
            <person name="Matthews C."/>
            <person name="McCusker W."/>
            <person name="McDonough S."/>
            <person name="Mehta T."/>
            <person name="Meldrim J."/>
            <person name="Meneus L."/>
            <person name="Mihai O."/>
            <person name="Mihalev A."/>
            <person name="Mihova T."/>
            <person name="Mittelman R."/>
            <person name="Mlenga V."/>
            <person name="Montmayeur A."/>
            <person name="Mulrain L."/>
            <person name="Navidi A."/>
            <person name="Naylor J."/>
            <person name="Negash T."/>
            <person name="Nguyen T."/>
            <person name="Nguyen N."/>
            <person name="Nicol R."/>
            <person name="Norbu C."/>
            <person name="Norbu N."/>
            <person name="Novod N."/>
            <person name="O'Neill B."/>
            <person name="Osman S."/>
            <person name="Markiewicz E."/>
            <person name="Oyono O.L."/>
            <person name="Patti C."/>
            <person name="Phunkhang P."/>
            <person name="Pierre F."/>
            <person name="Priest M."/>
            <person name="Raghuraman S."/>
            <person name="Rege F."/>
            <person name="Reyes R."/>
            <person name="Rise C."/>
            <person name="Rogov P."/>
            <person name="Ross K."/>
            <person name="Ryan E."/>
            <person name="Settipalli S."/>
            <person name="Shea T."/>
            <person name="Sherpa N."/>
            <person name="Shi L."/>
            <person name="Shih D."/>
            <person name="Sparrow T."/>
            <person name="Spaulding J."/>
            <person name="Stalker J."/>
            <person name="Stange-Thomann N."/>
            <person name="Stavropoulos S."/>
            <person name="Stone C."/>
            <person name="Strader C."/>
            <person name="Tesfaye S."/>
            <person name="Thomson T."/>
            <person name="Thoulutsang Y."/>
            <person name="Thoulutsang D."/>
            <person name="Topham K."/>
            <person name="Topping I."/>
            <person name="Tsamla T."/>
            <person name="Vassiliev H."/>
            <person name="Vo A."/>
            <person name="Wangchuk T."/>
            <person name="Wangdi T."/>
            <person name="Weiand M."/>
            <person name="Wilkinson J."/>
            <person name="Wilson A."/>
            <person name="Yadav S."/>
            <person name="Young G."/>
            <person name="Yu Q."/>
            <person name="Zembek L."/>
            <person name="Zhong D."/>
            <person name="Zimmer A."/>
            <person name="Zwirko Z."/>
            <person name="Jaffe D.B."/>
            <person name="Alvarez P."/>
            <person name="Brockman W."/>
            <person name="Butler J."/>
            <person name="Chin C."/>
            <person name="Gnerre S."/>
            <person name="Grabherr M."/>
            <person name="Kleber M."/>
            <person name="Mauceli E."/>
            <person name="MacCallum I."/>
        </authorList>
    </citation>
    <scope>NUCLEOTIDE SEQUENCE [LARGE SCALE GENOMIC DNA]</scope>
    <source>
        <strain evidence="12">Tucson 14030-0811.24</strain>
    </source>
</reference>
<dbReference type="PRINTS" id="PR00377">
    <property type="entry name" value="IMPHPHTASES"/>
</dbReference>
<dbReference type="InterPro" id="IPR033942">
    <property type="entry name" value="IMPase"/>
</dbReference>
<evidence type="ECO:0000256" key="1">
    <source>
        <dbReference type="ARBA" id="ARBA00001033"/>
    </source>
</evidence>
<dbReference type="PROSITE" id="PS00630">
    <property type="entry name" value="IMP_2"/>
    <property type="match status" value="1"/>
</dbReference>
<comment type="similarity">
    <text evidence="4">Belongs to the inositol monophosphatase superfamily.</text>
</comment>
<dbReference type="OMA" id="FYFFGLH"/>
<feature type="region of interest" description="Disordered" evidence="10">
    <location>
        <begin position="596"/>
        <end position="704"/>
    </location>
</feature>
<evidence type="ECO:0000256" key="4">
    <source>
        <dbReference type="ARBA" id="ARBA00009759"/>
    </source>
</evidence>
<dbReference type="InterPro" id="IPR020583">
    <property type="entry name" value="Inositol_monoP_metal-BS"/>
</dbReference>
<evidence type="ECO:0000256" key="2">
    <source>
        <dbReference type="ARBA" id="ARBA00001946"/>
    </source>
</evidence>
<feature type="binding site" evidence="9">
    <location>
        <position position="419"/>
    </location>
    <ligand>
        <name>Mg(2+)</name>
        <dbReference type="ChEBI" id="CHEBI:18420"/>
        <label>1</label>
        <note>catalytic</note>
    </ligand>
</feature>
<name>B4N527_DROWI</name>
<dbReference type="InterPro" id="IPR000760">
    <property type="entry name" value="Inositol_monophosphatase-like"/>
</dbReference>
<dbReference type="PANTHER" id="PTHR20854">
    <property type="entry name" value="INOSITOL MONOPHOSPHATASE"/>
    <property type="match status" value="1"/>
</dbReference>
<dbReference type="PhylomeDB" id="B4N527"/>
<dbReference type="FunCoup" id="B4N527">
    <property type="interactions" value="115"/>
</dbReference>
<dbReference type="SUPFAM" id="SSF56655">
    <property type="entry name" value="Carbohydrate phosphatase"/>
    <property type="match status" value="1"/>
</dbReference>
<accession>B4N527</accession>
<feature type="compositionally biased region" description="Polar residues" evidence="10">
    <location>
        <begin position="622"/>
        <end position="636"/>
    </location>
</feature>
<dbReference type="KEGG" id="dwi:6645774"/>
<feature type="binding site" evidence="9">
    <location>
        <position position="420"/>
    </location>
    <ligand>
        <name>Mg(2+)</name>
        <dbReference type="ChEBI" id="CHEBI:18420"/>
        <label>1</label>
        <note>catalytic</note>
    </ligand>
</feature>
<dbReference type="STRING" id="7260.B4N527"/>
<keyword evidence="12" id="KW-1185">Reference proteome</keyword>
<keyword evidence="6 9" id="KW-0479">Metal-binding</keyword>
<comment type="catalytic activity">
    <reaction evidence="1">
        <text>a myo-inositol phosphate + H2O = myo-inositol + phosphate</text>
        <dbReference type="Rhea" id="RHEA:24056"/>
        <dbReference type="ChEBI" id="CHEBI:15377"/>
        <dbReference type="ChEBI" id="CHEBI:17268"/>
        <dbReference type="ChEBI" id="CHEBI:43474"/>
        <dbReference type="ChEBI" id="CHEBI:84139"/>
        <dbReference type="EC" id="3.1.3.25"/>
    </reaction>
</comment>
<evidence type="ECO:0000256" key="3">
    <source>
        <dbReference type="ARBA" id="ARBA00005152"/>
    </source>
</evidence>
<dbReference type="EC" id="3.1.3.25" evidence="5"/>
<dbReference type="FunFam" id="3.40.190.80:FF:000002">
    <property type="entry name" value="Inositol-1-monophosphatase"/>
    <property type="match status" value="1"/>
</dbReference>
<protein>
    <recommendedName>
        <fullName evidence="5">inositol-phosphate phosphatase</fullName>
        <ecNumber evidence="5">3.1.3.25</ecNumber>
    </recommendedName>
</protein>
<feature type="compositionally biased region" description="Basic and acidic residues" evidence="10">
    <location>
        <begin position="115"/>
        <end position="131"/>
    </location>
</feature>
<dbReference type="AlphaFoldDB" id="B4N527"/>
<feature type="compositionally biased region" description="Pro residues" evidence="10">
    <location>
        <begin position="215"/>
        <end position="233"/>
    </location>
</feature>
<dbReference type="UniPathway" id="UPA00823">
    <property type="reaction ID" value="UER00788"/>
</dbReference>
<feature type="compositionally biased region" description="Basic and acidic residues" evidence="10">
    <location>
        <begin position="68"/>
        <end position="85"/>
    </location>
</feature>
<feature type="binding site" evidence="9">
    <location>
        <position position="417"/>
    </location>
    <ligand>
        <name>Mg(2+)</name>
        <dbReference type="ChEBI" id="CHEBI:18420"/>
        <label>1</label>
        <note>catalytic</note>
    </ligand>
</feature>
<feature type="region of interest" description="Disordered" evidence="10">
    <location>
        <begin position="299"/>
        <end position="323"/>
    </location>
</feature>
<feature type="compositionally biased region" description="Basic and acidic residues" evidence="10">
    <location>
        <begin position="1"/>
        <end position="23"/>
    </location>
</feature>
<gene>
    <name evidence="11" type="primary">Dwil\GK20398</name>
    <name evidence="11" type="ORF">Dwil_GK20398</name>
</gene>
<dbReference type="HOGENOM" id="CLU_443642_0_0_1"/>
<dbReference type="Gene3D" id="3.30.540.10">
    <property type="entry name" value="Fructose-1,6-Bisphosphatase, subunit A, domain 1"/>
    <property type="match status" value="1"/>
</dbReference>
<comment type="pathway">
    <text evidence="3">Polyol metabolism; myo-inositol biosynthesis; myo-inositol from D-glucose 6-phosphate: step 2/2.</text>
</comment>
<dbReference type="Pfam" id="PF00459">
    <property type="entry name" value="Inositol_P"/>
    <property type="match status" value="1"/>
</dbReference>
<dbReference type="eggNOG" id="KOG2951">
    <property type="taxonomic scope" value="Eukaryota"/>
</dbReference>
<dbReference type="InParanoid" id="B4N527"/>
<dbReference type="GO" id="GO:0008934">
    <property type="term" value="F:inositol monophosphate 1-phosphatase activity"/>
    <property type="evidence" value="ECO:0007669"/>
    <property type="project" value="InterPro"/>
</dbReference>
<dbReference type="GO" id="GO:0046872">
    <property type="term" value="F:metal ion binding"/>
    <property type="evidence" value="ECO:0007669"/>
    <property type="project" value="UniProtKB-KW"/>
</dbReference>
<evidence type="ECO:0000256" key="10">
    <source>
        <dbReference type="SAM" id="MobiDB-lite"/>
    </source>
</evidence>
<feature type="compositionally biased region" description="Low complexity" evidence="10">
    <location>
        <begin position="190"/>
        <end position="205"/>
    </location>
</feature>
<sequence length="704" mass="76739">MAENRKNDDSDKDKADKAKKPRPEPNPAEESITIRDLANAATDYGLEGRMANAQDPRVNALRLSEQNQAERRASQGSRRPSDAKKQPVTIPSQRESGATGAEEQVPANAAINYGLEDHKANQQDPRVEGIRHNQLKSRGNSDMALHRTHAPTSVPPSAPVTPPTLAATSKPTSNHALYGTVPRTSPPPVSSTAAAPSPASPRPTSLGAGENATSGPPPPARPQDVPMPPPTMYTPPRGETPPAVASSIPIGRPVEPAQTKTTEDQPDGCCSKLINTDVTFDPSKDFACKTTNTAPDTTGVLYSDLETDGSDSRDTPRTEMQTTQTTHLDLDDCFELAIRTVKQAGALTLEANKQRLEYTTKQHEHDLLTTTDNVVEHMIMAAIMRRYPDHKFICEEAVSQTETGQVELTNTPTWIIDPIDGTMNFVHHFPYYCISVALLVDKETEFGIVYNPPMKDCYSARRGMGAHLNGDPIVTSGQLKLEHAMILQEYSSGMNDTRNVVVMDNAKKLLKKTHAMRSIGSSAMGLAMIASGVADGFYYFGLHIWDMAAGNLLVTEAGGTVIDPNGGELDIMSRRCLAAATEPLARELAAELIQNYPSPRDDQPKSVNPNEYLPGGERKDFNAQTEFTDSSESLVTEESAKDDPNKKDTNPDKAKDKKNDDKENANSYDKKNDRDKDDMDNSRRSKRTLGSREANATLGPNFIQ</sequence>
<evidence type="ECO:0000256" key="9">
    <source>
        <dbReference type="PIRSR" id="PIRSR600760-2"/>
    </source>
</evidence>